<evidence type="ECO:0000313" key="3">
    <source>
        <dbReference type="Proteomes" id="UP001249851"/>
    </source>
</evidence>
<feature type="domain" description="Methyltransferase type 11" evidence="1">
    <location>
        <begin position="24"/>
        <end position="119"/>
    </location>
</feature>
<dbReference type="Gene3D" id="2.30.30.100">
    <property type="match status" value="1"/>
</dbReference>
<accession>A0AAD9R1H9</accession>
<evidence type="ECO:0000313" key="2">
    <source>
        <dbReference type="EMBL" id="KAK2571011.1"/>
    </source>
</evidence>
<comment type="caution">
    <text evidence="2">The sequence shown here is derived from an EMBL/GenBank/DDBJ whole genome shotgun (WGS) entry which is preliminary data.</text>
</comment>
<dbReference type="Gene3D" id="3.40.50.150">
    <property type="entry name" value="Vaccinia Virus protein VP39"/>
    <property type="match status" value="1"/>
</dbReference>
<sequence>MEIHDAQLQAVSEKLQLQPDQVLVDVGGGTGRFSEQLFNCAQLNNRVICVEPNEEMHEKAKQRKGVIPVLKTAEDFFRDPLVLNRFDRVLFVQSDHHLREPLSVFRDLERSLRPDGVCSIWQLKSHSCFQMFSDVAAAKSYPSDRHVETCRILKEANFEVEMSWVHLQYGLTKSKLYSMLRGRFITNLYALNDQEIEEGIATLERTKLKFVHEDDVIENKASYVVIQAKKMNNNLGKLSSCDGLSLYSVLLLIRQLAQLCPHTRGNSRLVSFHVFQDKMAEEEVTNTVEEPLDLIRLSLDERIYVKLRNDRELRGKLHVSCSSRSSTLVRISPRNDNP</sequence>
<dbReference type="Pfam" id="PF08241">
    <property type="entry name" value="Methyltransf_11"/>
    <property type="match status" value="1"/>
</dbReference>
<dbReference type="InterPro" id="IPR040002">
    <property type="entry name" value="Sm-like_LSM3"/>
</dbReference>
<dbReference type="InterPro" id="IPR013216">
    <property type="entry name" value="Methyltransf_11"/>
</dbReference>
<keyword evidence="3" id="KW-1185">Reference proteome</keyword>
<name>A0AAD9R1H9_ACRCE</name>
<dbReference type="EMBL" id="JARQWQ010000006">
    <property type="protein sequence ID" value="KAK2571011.1"/>
    <property type="molecule type" value="Genomic_DNA"/>
</dbReference>
<dbReference type="GO" id="GO:0003723">
    <property type="term" value="F:RNA binding"/>
    <property type="evidence" value="ECO:0007669"/>
    <property type="project" value="InterPro"/>
</dbReference>
<dbReference type="AlphaFoldDB" id="A0AAD9R1H9"/>
<dbReference type="PANTHER" id="PTHR13110">
    <property type="entry name" value="U6 SNRNA-ASSOCIATED SM-LIKE PROTEIN LSM3"/>
    <property type="match status" value="1"/>
</dbReference>
<dbReference type="GO" id="GO:0008757">
    <property type="term" value="F:S-adenosylmethionine-dependent methyltransferase activity"/>
    <property type="evidence" value="ECO:0007669"/>
    <property type="project" value="InterPro"/>
</dbReference>
<protein>
    <submittedName>
        <fullName evidence="2">U6 snRNA-associated Sm-like protein LSm3</fullName>
    </submittedName>
</protein>
<reference evidence="2" key="1">
    <citation type="journal article" date="2023" name="G3 (Bethesda)">
        <title>Whole genome assembly and annotation of the endangered Caribbean coral Acropora cervicornis.</title>
        <authorList>
            <person name="Selwyn J.D."/>
            <person name="Vollmer S.V."/>
        </authorList>
    </citation>
    <scope>NUCLEOTIDE SEQUENCE</scope>
    <source>
        <strain evidence="2">K2</strain>
    </source>
</reference>
<dbReference type="InterPro" id="IPR029063">
    <property type="entry name" value="SAM-dependent_MTases_sf"/>
</dbReference>
<dbReference type="SUPFAM" id="SSF53335">
    <property type="entry name" value="S-adenosyl-L-methionine-dependent methyltransferases"/>
    <property type="match status" value="1"/>
</dbReference>
<organism evidence="2 3">
    <name type="scientific">Acropora cervicornis</name>
    <name type="common">Staghorn coral</name>
    <dbReference type="NCBI Taxonomy" id="6130"/>
    <lineage>
        <taxon>Eukaryota</taxon>
        <taxon>Metazoa</taxon>
        <taxon>Cnidaria</taxon>
        <taxon>Anthozoa</taxon>
        <taxon>Hexacorallia</taxon>
        <taxon>Scleractinia</taxon>
        <taxon>Astrocoeniina</taxon>
        <taxon>Acroporidae</taxon>
        <taxon>Acropora</taxon>
    </lineage>
</organism>
<dbReference type="CDD" id="cd02440">
    <property type="entry name" value="AdoMet_MTases"/>
    <property type="match status" value="1"/>
</dbReference>
<proteinExistence type="predicted"/>
<dbReference type="Proteomes" id="UP001249851">
    <property type="component" value="Unassembled WGS sequence"/>
</dbReference>
<gene>
    <name evidence="2" type="ORF">P5673_003547</name>
</gene>
<evidence type="ECO:0000259" key="1">
    <source>
        <dbReference type="Pfam" id="PF08241"/>
    </source>
</evidence>
<reference evidence="2" key="2">
    <citation type="journal article" date="2023" name="Science">
        <title>Genomic signatures of disease resistance in endangered staghorn corals.</title>
        <authorList>
            <person name="Vollmer S.V."/>
            <person name="Selwyn J.D."/>
            <person name="Despard B.A."/>
            <person name="Roesel C.L."/>
        </authorList>
    </citation>
    <scope>NUCLEOTIDE SEQUENCE</scope>
    <source>
        <strain evidence="2">K2</strain>
    </source>
</reference>